<organism evidence="4 5">
    <name type="scientific">Pseudomonas knackmussii (strain DSM 6978 / CCUG 54928 / LMG 23759 / B13)</name>
    <dbReference type="NCBI Taxonomy" id="1301098"/>
    <lineage>
        <taxon>Bacteria</taxon>
        <taxon>Pseudomonadati</taxon>
        <taxon>Pseudomonadota</taxon>
        <taxon>Gammaproteobacteria</taxon>
        <taxon>Pseudomonadales</taxon>
        <taxon>Pseudomonadaceae</taxon>
        <taxon>Pseudomonas</taxon>
    </lineage>
</organism>
<accession>A0A024HI22</accession>
<feature type="chain" id="PRO_5001530176" evidence="3">
    <location>
        <begin position="24"/>
        <end position="218"/>
    </location>
</feature>
<comment type="similarity">
    <text evidence="1 2">Belongs to the RNase T2 family.</text>
</comment>
<dbReference type="STRING" id="1301098.PKB_2957"/>
<protein>
    <submittedName>
        <fullName evidence="4">Ribonuclease T2 family protein</fullName>
    </submittedName>
</protein>
<dbReference type="SUPFAM" id="SSF55895">
    <property type="entry name" value="Ribonuclease Rh-like"/>
    <property type="match status" value="1"/>
</dbReference>
<dbReference type="PROSITE" id="PS00530">
    <property type="entry name" value="RNASE_T2_1"/>
    <property type="match status" value="1"/>
</dbReference>
<dbReference type="InterPro" id="IPR039378">
    <property type="entry name" value="RNase_T2_prok"/>
</dbReference>
<dbReference type="EMBL" id="HG322950">
    <property type="protein sequence ID" value="CDF84304.1"/>
    <property type="molecule type" value="Genomic_DNA"/>
</dbReference>
<dbReference type="PROSITE" id="PS00531">
    <property type="entry name" value="RNASE_T2_2"/>
    <property type="match status" value="1"/>
</dbReference>
<dbReference type="CDD" id="cd01062">
    <property type="entry name" value="RNase_T2_prok"/>
    <property type="match status" value="1"/>
</dbReference>
<dbReference type="PANTHER" id="PTHR11240:SF22">
    <property type="entry name" value="RIBONUCLEASE T2"/>
    <property type="match status" value="1"/>
</dbReference>
<dbReference type="Gene3D" id="3.90.730.10">
    <property type="entry name" value="Ribonuclease T2-like"/>
    <property type="match status" value="1"/>
</dbReference>
<dbReference type="Pfam" id="PF00445">
    <property type="entry name" value="Ribonuclease_T2"/>
    <property type="match status" value="1"/>
</dbReference>
<evidence type="ECO:0000256" key="1">
    <source>
        <dbReference type="ARBA" id="ARBA00007469"/>
    </source>
</evidence>
<sequence length="218" mass="23672">MGRFITCLLSLVLVLAMAGDVQARSRQNQPQGRAGVFDYYVLTLSWSPTFCLTNPQNEQCDGKGYGFVLHGLWPQYASGGWPQYCESDTRLSASDRAKGKSLFPTEGLLKHEWATHGTCSGLGAPGYLDAADQALGRVKVPAIFEPSREPHYLPAAEIAELFRRSNPGLPEDGIAVSCSGPELKEVRVCLTKDLQPTSCGKGVRSNCRSGQIRVPGIR</sequence>
<reference evidence="4 5" key="2">
    <citation type="submission" date="2014-05" db="EMBL/GenBank/DDBJ databases">
        <title>Genome sequence of the 3-chlorobenzoate degrading bacterium Pseudomonas knackmussii B13 shows multiple evidence for horizontal gene transfer.</title>
        <authorList>
            <person name="Miyazaki R."/>
            <person name="Bertelli C."/>
            <person name="Falquet L."/>
            <person name="Robinson-Rechavi M."/>
            <person name="Gharib W."/>
            <person name="Roy S."/>
            <person name="Van der Meer J.R."/>
        </authorList>
    </citation>
    <scope>NUCLEOTIDE SEQUENCE [LARGE SCALE GENOMIC DNA]</scope>
    <source>
        <strain evidence="4 5">B13</strain>
    </source>
</reference>
<keyword evidence="3" id="KW-0732">Signal</keyword>
<dbReference type="PANTHER" id="PTHR11240">
    <property type="entry name" value="RIBONUCLEASE T2"/>
    <property type="match status" value="1"/>
</dbReference>
<dbReference type="PATRIC" id="fig|1301098.3.peg.2981"/>
<feature type="signal peptide" evidence="3">
    <location>
        <begin position="1"/>
        <end position="23"/>
    </location>
</feature>
<proteinExistence type="inferred from homology"/>
<dbReference type="Proteomes" id="UP000025241">
    <property type="component" value="Chromosome I"/>
</dbReference>
<dbReference type="GO" id="GO:0033897">
    <property type="term" value="F:ribonuclease T2 activity"/>
    <property type="evidence" value="ECO:0007669"/>
    <property type="project" value="InterPro"/>
</dbReference>
<evidence type="ECO:0000256" key="2">
    <source>
        <dbReference type="RuleBase" id="RU004328"/>
    </source>
</evidence>
<dbReference type="InterPro" id="IPR033130">
    <property type="entry name" value="RNase_T2_His_AS_2"/>
</dbReference>
<dbReference type="eggNOG" id="COG3719">
    <property type="taxonomic scope" value="Bacteria"/>
</dbReference>
<evidence type="ECO:0000313" key="4">
    <source>
        <dbReference type="EMBL" id="CDF84304.1"/>
    </source>
</evidence>
<dbReference type="GO" id="GO:0003723">
    <property type="term" value="F:RNA binding"/>
    <property type="evidence" value="ECO:0007669"/>
    <property type="project" value="InterPro"/>
</dbReference>
<dbReference type="AlphaFoldDB" id="A0A024HI22"/>
<reference evidence="4 5" key="1">
    <citation type="submission" date="2013-03" db="EMBL/GenBank/DDBJ databases">
        <authorList>
            <person name="Linke B."/>
        </authorList>
    </citation>
    <scope>NUCLEOTIDE SEQUENCE [LARGE SCALE GENOMIC DNA]</scope>
    <source>
        <strain evidence="4 5">B13</strain>
    </source>
</reference>
<dbReference type="InterPro" id="IPR036430">
    <property type="entry name" value="RNase_T2-like_sf"/>
</dbReference>
<dbReference type="InterPro" id="IPR018188">
    <property type="entry name" value="RNase_T2_His_AS_1"/>
</dbReference>
<evidence type="ECO:0000313" key="5">
    <source>
        <dbReference type="Proteomes" id="UP000025241"/>
    </source>
</evidence>
<dbReference type="KEGG" id="pkc:PKB_2957"/>
<dbReference type="InterPro" id="IPR001568">
    <property type="entry name" value="RNase_T2-like"/>
</dbReference>
<name>A0A024HI22_PSEKB</name>
<dbReference type="GO" id="GO:0006401">
    <property type="term" value="P:RNA catabolic process"/>
    <property type="evidence" value="ECO:0007669"/>
    <property type="project" value="UniProtKB-ARBA"/>
</dbReference>
<evidence type="ECO:0000256" key="3">
    <source>
        <dbReference type="SAM" id="SignalP"/>
    </source>
</evidence>
<dbReference type="HOGENOM" id="CLU_069375_2_1_6"/>
<keyword evidence="5" id="KW-1185">Reference proteome</keyword>
<gene>
    <name evidence="4" type="ORF">PKB_2957</name>
</gene>